<accession>A0A7Z2ZTM5</accession>
<organism evidence="2 3">
    <name type="scientific">Massilia forsythiae</name>
    <dbReference type="NCBI Taxonomy" id="2728020"/>
    <lineage>
        <taxon>Bacteria</taxon>
        <taxon>Pseudomonadati</taxon>
        <taxon>Pseudomonadota</taxon>
        <taxon>Betaproteobacteria</taxon>
        <taxon>Burkholderiales</taxon>
        <taxon>Oxalobacteraceae</taxon>
        <taxon>Telluria group</taxon>
        <taxon>Massilia</taxon>
    </lineage>
</organism>
<feature type="domain" description="DUF7684" evidence="1">
    <location>
        <begin position="6"/>
        <end position="140"/>
    </location>
</feature>
<dbReference type="Pfam" id="PF24733">
    <property type="entry name" value="DUF7684"/>
    <property type="match status" value="1"/>
</dbReference>
<dbReference type="InterPro" id="IPR056101">
    <property type="entry name" value="DUF7684"/>
</dbReference>
<proteinExistence type="predicted"/>
<name>A0A7Z2ZTM5_9BURK</name>
<evidence type="ECO:0000313" key="2">
    <source>
        <dbReference type="EMBL" id="QJE01678.1"/>
    </source>
</evidence>
<dbReference type="KEGG" id="mfy:HH212_17950"/>
<dbReference type="Proteomes" id="UP000502415">
    <property type="component" value="Chromosome"/>
</dbReference>
<evidence type="ECO:0000259" key="1">
    <source>
        <dbReference type="Pfam" id="PF24733"/>
    </source>
</evidence>
<protein>
    <recommendedName>
        <fullName evidence="1">DUF7684 domain-containing protein</fullName>
    </recommendedName>
</protein>
<dbReference type="EMBL" id="CP051685">
    <property type="protein sequence ID" value="QJE01678.1"/>
    <property type="molecule type" value="Genomic_DNA"/>
</dbReference>
<sequence length="141" mass="15702">MQRTTVDYLHLAPDAGLPAMRDTTPFAAILVADDESAQMWQWEAARWLAASGCRLLMTWGKDCAAWSEAAEEAAEEAASYAEVTPEQVFITTSHEDDDLEEVFWFSKHRAAHPAGPLKRTLILHIADTPRRNELEAAYADA</sequence>
<reference evidence="2 3" key="1">
    <citation type="submission" date="2020-04" db="EMBL/GenBank/DDBJ databases">
        <title>Genome sequencing of novel species.</title>
        <authorList>
            <person name="Heo J."/>
            <person name="Kim S.-J."/>
            <person name="Kim J.-S."/>
            <person name="Hong S.-B."/>
            <person name="Kwon S.-W."/>
        </authorList>
    </citation>
    <scope>NUCLEOTIDE SEQUENCE [LARGE SCALE GENOMIC DNA]</scope>
    <source>
        <strain evidence="2 3">GN2-R2</strain>
    </source>
</reference>
<evidence type="ECO:0000313" key="3">
    <source>
        <dbReference type="Proteomes" id="UP000502415"/>
    </source>
</evidence>
<keyword evidence="3" id="KW-1185">Reference proteome</keyword>
<dbReference type="AlphaFoldDB" id="A0A7Z2ZTM5"/>
<dbReference type="RefSeq" id="WP_170203717.1">
    <property type="nucleotide sequence ID" value="NZ_CP051685.1"/>
</dbReference>
<gene>
    <name evidence="2" type="ORF">HH212_17950</name>
</gene>